<keyword evidence="10" id="KW-1185">Reference proteome</keyword>
<keyword evidence="1" id="KW-0479">Metal-binding</keyword>
<dbReference type="SUPFAM" id="SSF56300">
    <property type="entry name" value="Metallo-dependent phosphatases"/>
    <property type="match status" value="2"/>
</dbReference>
<reference evidence="9" key="1">
    <citation type="submission" date="2020-06" db="EMBL/GenBank/DDBJ databases">
        <authorList>
            <person name="Li T."/>
            <person name="Hu X."/>
            <person name="Zhang T."/>
            <person name="Song X."/>
            <person name="Zhang H."/>
            <person name="Dai N."/>
            <person name="Sheng W."/>
            <person name="Hou X."/>
            <person name="Wei L."/>
        </authorList>
    </citation>
    <scope>NUCLEOTIDE SEQUENCE</scope>
    <source>
        <strain evidence="9">K16</strain>
        <tissue evidence="9">Leaf</tissue>
    </source>
</reference>
<dbReference type="InterPro" id="IPR004843">
    <property type="entry name" value="Calcineurin-like_PHP"/>
</dbReference>
<name>A0AAE1WZK5_9LAMI</name>
<dbReference type="AlphaFoldDB" id="A0AAE1WZK5"/>
<dbReference type="EMBL" id="JACGWL010000005">
    <property type="protein sequence ID" value="KAK4402533.1"/>
    <property type="molecule type" value="Genomic_DNA"/>
</dbReference>
<dbReference type="FunFam" id="3.60.21.10:FF:000005">
    <property type="entry name" value="Serine/threonine-protein phosphatase"/>
    <property type="match status" value="1"/>
</dbReference>
<protein>
    <recommendedName>
        <fullName evidence="7">Serine/threonine-protein phosphatase</fullName>
        <ecNumber evidence="7">3.1.3.16</ecNumber>
    </recommendedName>
</protein>
<sequence>MAQFFYSACSCLQLPPRHPGTPSSSLYSNYSENMCWVKSLSSRTHDKDVLVVAGDVAETYTNFLLTMSILKDKFRHVFFVPGNHDLWLRRQTTDYLGSLDKLDKLLDACLKLGVETKPGIIDGLGVIPLYSWYHESFDGERDITGIRIPSLEMACKDFHVCKWPDDLKNGGTSLALYFDSLNDENWYIVEDILRRCSHIISFSHFVPRQELCPEKRMLFYPNLPKIIGSKYLETRIRAIHGAEGRQSACHVFGHTHFCWDAILDGIRYVQAPLAYPRERKRRMNGGEDWLPFCIYSSGNFAERVSPCYWSDYYSVNPRTPEVTQLAPGSPEGHIEPDASVDFGATHVVYCLYHLFADTEDQSLEGFYSMLGLQHAAKQVKEILIEESNVQPVNSPVTVCGDIHGQFHDLMKLFQTGGHVPETNYIFMGDFVDRGYNSVEVFTILLLLKARYPANITLLRGNHESRQLTQVYGFYDECQRKYGNANAWRYCTDVFDYLTLSAIIDGTVLCVHGGLSPDVRTIDQIRVIERNCEIPHEGPFCDLMWSDPEDIETWAVSPRGAGWLFGSRVTSEFNHINKLDLVCRAHQLVQEGLKYMFQDKGLVTVWSAPNYCYRCGNVASILSFNENMEREVKFFTETEENNQMRGQELGSLIFFE</sequence>
<evidence type="ECO:0000313" key="9">
    <source>
        <dbReference type="EMBL" id="KAK4402533.1"/>
    </source>
</evidence>
<dbReference type="Pfam" id="PF00149">
    <property type="entry name" value="Metallophos"/>
    <property type="match status" value="2"/>
</dbReference>
<organism evidence="9 10">
    <name type="scientific">Sesamum angolense</name>
    <dbReference type="NCBI Taxonomy" id="2727404"/>
    <lineage>
        <taxon>Eukaryota</taxon>
        <taxon>Viridiplantae</taxon>
        <taxon>Streptophyta</taxon>
        <taxon>Embryophyta</taxon>
        <taxon>Tracheophyta</taxon>
        <taxon>Spermatophyta</taxon>
        <taxon>Magnoliopsida</taxon>
        <taxon>eudicotyledons</taxon>
        <taxon>Gunneridae</taxon>
        <taxon>Pentapetalae</taxon>
        <taxon>asterids</taxon>
        <taxon>lamiids</taxon>
        <taxon>Lamiales</taxon>
        <taxon>Pedaliaceae</taxon>
        <taxon>Sesamum</taxon>
    </lineage>
</organism>
<evidence type="ECO:0000256" key="2">
    <source>
        <dbReference type="ARBA" id="ARBA00022801"/>
    </source>
</evidence>
<comment type="catalytic activity">
    <reaction evidence="5">
        <text>O-phospho-L-seryl-[protein] + H2O = L-seryl-[protein] + phosphate</text>
        <dbReference type="Rhea" id="RHEA:20629"/>
        <dbReference type="Rhea" id="RHEA-COMP:9863"/>
        <dbReference type="Rhea" id="RHEA-COMP:11604"/>
        <dbReference type="ChEBI" id="CHEBI:15377"/>
        <dbReference type="ChEBI" id="CHEBI:29999"/>
        <dbReference type="ChEBI" id="CHEBI:43474"/>
        <dbReference type="ChEBI" id="CHEBI:83421"/>
        <dbReference type="EC" id="3.1.3.16"/>
    </reaction>
    <physiologicalReaction direction="left-to-right" evidence="5">
        <dbReference type="Rhea" id="RHEA:20630"/>
    </physiologicalReaction>
</comment>
<feature type="domain" description="Serine/threonine specific protein phosphatases" evidence="8">
    <location>
        <begin position="458"/>
        <end position="463"/>
    </location>
</feature>
<reference evidence="9" key="2">
    <citation type="journal article" date="2024" name="Plant">
        <title>Genomic evolution and insights into agronomic trait innovations of Sesamum species.</title>
        <authorList>
            <person name="Miao H."/>
            <person name="Wang L."/>
            <person name="Qu L."/>
            <person name="Liu H."/>
            <person name="Sun Y."/>
            <person name="Le M."/>
            <person name="Wang Q."/>
            <person name="Wei S."/>
            <person name="Zheng Y."/>
            <person name="Lin W."/>
            <person name="Duan Y."/>
            <person name="Cao H."/>
            <person name="Xiong S."/>
            <person name="Wang X."/>
            <person name="Wei L."/>
            <person name="Li C."/>
            <person name="Ma Q."/>
            <person name="Ju M."/>
            <person name="Zhao R."/>
            <person name="Li G."/>
            <person name="Mu C."/>
            <person name="Tian Q."/>
            <person name="Mei H."/>
            <person name="Zhang T."/>
            <person name="Gao T."/>
            <person name="Zhang H."/>
        </authorList>
    </citation>
    <scope>NUCLEOTIDE SEQUENCE</scope>
    <source>
        <strain evidence="9">K16</strain>
    </source>
</reference>
<evidence type="ECO:0000256" key="3">
    <source>
        <dbReference type="ARBA" id="ARBA00022912"/>
    </source>
</evidence>
<evidence type="ECO:0000256" key="5">
    <source>
        <dbReference type="ARBA" id="ARBA00047986"/>
    </source>
</evidence>
<evidence type="ECO:0000256" key="4">
    <source>
        <dbReference type="ARBA" id="ARBA00023211"/>
    </source>
</evidence>
<evidence type="ECO:0000256" key="1">
    <source>
        <dbReference type="ARBA" id="ARBA00022723"/>
    </source>
</evidence>
<keyword evidence="2 7" id="KW-0378">Hydrolase</keyword>
<dbReference type="Gene3D" id="3.60.21.10">
    <property type="match status" value="2"/>
</dbReference>
<gene>
    <name evidence="9" type="ORF">Sango_0994000</name>
</gene>
<comment type="catalytic activity">
    <reaction evidence="6">
        <text>O-phospho-L-threonyl-[protein] + H2O = L-threonyl-[protein] + phosphate</text>
        <dbReference type="Rhea" id="RHEA:47004"/>
        <dbReference type="Rhea" id="RHEA-COMP:11060"/>
        <dbReference type="Rhea" id="RHEA-COMP:11605"/>
        <dbReference type="ChEBI" id="CHEBI:15377"/>
        <dbReference type="ChEBI" id="CHEBI:30013"/>
        <dbReference type="ChEBI" id="CHEBI:43474"/>
        <dbReference type="ChEBI" id="CHEBI:61977"/>
        <dbReference type="EC" id="3.1.3.16"/>
    </reaction>
    <physiologicalReaction direction="left-to-right" evidence="6">
        <dbReference type="Rhea" id="RHEA:47005"/>
    </physiologicalReaction>
</comment>
<dbReference type="Proteomes" id="UP001289374">
    <property type="component" value="Unassembled WGS sequence"/>
</dbReference>
<dbReference type="SMART" id="SM00156">
    <property type="entry name" value="PP2Ac"/>
    <property type="match status" value="1"/>
</dbReference>
<evidence type="ECO:0000256" key="7">
    <source>
        <dbReference type="RuleBase" id="RU004273"/>
    </source>
</evidence>
<dbReference type="PANTHER" id="PTHR45619">
    <property type="entry name" value="SERINE/THREONINE-PROTEIN PHOSPHATASE PP2A-RELATED"/>
    <property type="match status" value="1"/>
</dbReference>
<dbReference type="InterPro" id="IPR006186">
    <property type="entry name" value="Ser/Thr-sp_prot-phosphatase"/>
</dbReference>
<evidence type="ECO:0000259" key="8">
    <source>
        <dbReference type="PROSITE" id="PS00125"/>
    </source>
</evidence>
<comment type="caution">
    <text evidence="9">The sequence shown here is derived from an EMBL/GenBank/DDBJ whole genome shotgun (WGS) entry which is preliminary data.</text>
</comment>
<comment type="similarity">
    <text evidence="7">Belongs to the PPP phosphatase family.</text>
</comment>
<dbReference type="InterPro" id="IPR047129">
    <property type="entry name" value="PPA2-like"/>
</dbReference>
<evidence type="ECO:0000313" key="10">
    <source>
        <dbReference type="Proteomes" id="UP001289374"/>
    </source>
</evidence>
<keyword evidence="3" id="KW-0904">Protein phosphatase</keyword>
<proteinExistence type="inferred from homology"/>
<keyword evidence="4" id="KW-0464">Manganese</keyword>
<dbReference type="EC" id="3.1.3.16" evidence="7"/>
<dbReference type="InterPro" id="IPR029052">
    <property type="entry name" value="Metallo-depent_PP-like"/>
</dbReference>
<dbReference type="PROSITE" id="PS00125">
    <property type="entry name" value="SER_THR_PHOSPHATASE"/>
    <property type="match status" value="1"/>
</dbReference>
<evidence type="ECO:0000256" key="6">
    <source>
        <dbReference type="ARBA" id="ARBA00048832"/>
    </source>
</evidence>
<dbReference type="GO" id="GO:0004722">
    <property type="term" value="F:protein serine/threonine phosphatase activity"/>
    <property type="evidence" value="ECO:0007669"/>
    <property type="project" value="UniProtKB-EC"/>
</dbReference>
<dbReference type="PRINTS" id="PR00114">
    <property type="entry name" value="STPHPHTASE"/>
</dbReference>
<dbReference type="GO" id="GO:0008270">
    <property type="term" value="F:zinc ion binding"/>
    <property type="evidence" value="ECO:0007669"/>
    <property type="project" value="UniProtKB-ARBA"/>
</dbReference>
<accession>A0AAE1WZK5</accession>
<dbReference type="CDD" id="cd07415">
    <property type="entry name" value="MPP_PP2A_PP4_PP6"/>
    <property type="match status" value="1"/>
</dbReference>